<dbReference type="PROSITE" id="PS50903">
    <property type="entry name" value="RUBREDOXIN_LIKE"/>
    <property type="match status" value="1"/>
</dbReference>
<feature type="binding site" evidence="7">
    <location>
        <position position="14"/>
    </location>
    <ligand>
        <name>Fe cation</name>
        <dbReference type="ChEBI" id="CHEBI:24875"/>
    </ligand>
</feature>
<keyword evidence="2 6" id="KW-0813">Transport</keyword>
<keyword evidence="4 6" id="KW-0249">Electron transport</keyword>
<feature type="binding site" evidence="7">
    <location>
        <position position="11"/>
    </location>
    <ligand>
        <name>Fe cation</name>
        <dbReference type="ChEBI" id="CHEBI:24875"/>
    </ligand>
</feature>
<dbReference type="Proteomes" id="UP000245133">
    <property type="component" value="Unassembled WGS sequence"/>
</dbReference>
<keyword evidence="5 6" id="KW-0408">Iron</keyword>
<dbReference type="InterPro" id="IPR024935">
    <property type="entry name" value="Rubredoxin_dom"/>
</dbReference>
<dbReference type="RefSeq" id="WP_108974384.1">
    <property type="nucleotide sequence ID" value="NZ_BFBB01000003.1"/>
</dbReference>
<organism evidence="9 10">
    <name type="scientific">Leptospira ryugenii</name>
    <dbReference type="NCBI Taxonomy" id="1917863"/>
    <lineage>
        <taxon>Bacteria</taxon>
        <taxon>Pseudomonadati</taxon>
        <taxon>Spirochaetota</taxon>
        <taxon>Spirochaetia</taxon>
        <taxon>Leptospirales</taxon>
        <taxon>Leptospiraceae</taxon>
        <taxon>Leptospira</taxon>
    </lineage>
</organism>
<dbReference type="OrthoDB" id="9799749at2"/>
<comment type="caution">
    <text evidence="9">The sequence shown here is derived from an EMBL/GenBank/DDBJ whole genome shotgun (WGS) entry which is preliminary data.</text>
</comment>
<evidence type="ECO:0000313" key="10">
    <source>
        <dbReference type="Proteomes" id="UP000245133"/>
    </source>
</evidence>
<dbReference type="InterPro" id="IPR024934">
    <property type="entry name" value="Rubredoxin-like_dom"/>
</dbReference>
<dbReference type="PANTHER" id="PTHR47627:SF1">
    <property type="entry name" value="RUBREDOXIN-1-RELATED"/>
    <property type="match status" value="1"/>
</dbReference>
<comment type="similarity">
    <text evidence="1 6">Belongs to the rubredoxin family.</text>
</comment>
<gene>
    <name evidence="9" type="ORF">LPTSP4_09800</name>
</gene>
<dbReference type="InterPro" id="IPR024922">
    <property type="entry name" value="Rubredoxin"/>
</dbReference>
<dbReference type="InterPro" id="IPR050526">
    <property type="entry name" value="Rubredoxin_ET"/>
</dbReference>
<comment type="cofactor">
    <cofactor evidence="6 7">
        <name>Fe(3+)</name>
        <dbReference type="ChEBI" id="CHEBI:29034"/>
    </cofactor>
    <text evidence="6 7">Binds 1 Fe(3+) ion per subunit.</text>
</comment>
<evidence type="ECO:0000256" key="6">
    <source>
        <dbReference type="PIRNR" id="PIRNR000071"/>
    </source>
</evidence>
<evidence type="ECO:0000256" key="2">
    <source>
        <dbReference type="ARBA" id="ARBA00022448"/>
    </source>
</evidence>
<evidence type="ECO:0000313" key="9">
    <source>
        <dbReference type="EMBL" id="GBF49467.1"/>
    </source>
</evidence>
<evidence type="ECO:0000256" key="5">
    <source>
        <dbReference type="ARBA" id="ARBA00023004"/>
    </source>
</evidence>
<dbReference type="GO" id="GO:0043448">
    <property type="term" value="P:alkane catabolic process"/>
    <property type="evidence" value="ECO:0007669"/>
    <property type="project" value="TreeGrafter"/>
</dbReference>
<dbReference type="EMBL" id="BFBB01000003">
    <property type="protein sequence ID" value="GBF49467.1"/>
    <property type="molecule type" value="Genomic_DNA"/>
</dbReference>
<evidence type="ECO:0000256" key="1">
    <source>
        <dbReference type="ARBA" id="ARBA00005337"/>
    </source>
</evidence>
<feature type="binding site" evidence="7">
    <location>
        <position position="44"/>
    </location>
    <ligand>
        <name>Fe cation</name>
        <dbReference type="ChEBI" id="CHEBI:24875"/>
    </ligand>
</feature>
<dbReference type="GO" id="GO:0009055">
    <property type="term" value="F:electron transfer activity"/>
    <property type="evidence" value="ECO:0007669"/>
    <property type="project" value="InterPro"/>
</dbReference>
<dbReference type="PANTHER" id="PTHR47627">
    <property type="entry name" value="RUBREDOXIN"/>
    <property type="match status" value="1"/>
</dbReference>
<keyword evidence="10" id="KW-1185">Reference proteome</keyword>
<dbReference type="FunFam" id="2.20.28.10:FF:000001">
    <property type="entry name" value="Rubredoxin"/>
    <property type="match status" value="1"/>
</dbReference>
<keyword evidence="3 6" id="KW-0479">Metal-binding</keyword>
<dbReference type="Pfam" id="PF00301">
    <property type="entry name" value="Rubredoxin"/>
    <property type="match status" value="1"/>
</dbReference>
<name>A0A2P2DXW4_9LEPT</name>
<dbReference type="AlphaFoldDB" id="A0A2P2DXW4"/>
<dbReference type="InterPro" id="IPR018527">
    <property type="entry name" value="Rubredoxin_Fe_BS"/>
</dbReference>
<evidence type="ECO:0000259" key="8">
    <source>
        <dbReference type="PROSITE" id="PS50903"/>
    </source>
</evidence>
<sequence>MEEKKFRILKCMICGWIYDEQKGDPSENIAPGTLWEDVPEDWVCPDCGTSKDDFEMMEV</sequence>
<dbReference type="GO" id="GO:0005506">
    <property type="term" value="F:iron ion binding"/>
    <property type="evidence" value="ECO:0007669"/>
    <property type="project" value="InterPro"/>
</dbReference>
<feature type="domain" description="Rubredoxin-like" evidence="8">
    <location>
        <begin position="6"/>
        <end position="57"/>
    </location>
</feature>
<protein>
    <recommendedName>
        <fullName evidence="6">Rubredoxin</fullName>
    </recommendedName>
</protein>
<dbReference type="PIRSF" id="PIRSF000071">
    <property type="entry name" value="Rubredoxin"/>
    <property type="match status" value="1"/>
</dbReference>
<accession>A0A2P2DXW4</accession>
<evidence type="ECO:0000256" key="4">
    <source>
        <dbReference type="ARBA" id="ARBA00022982"/>
    </source>
</evidence>
<feature type="binding site" evidence="7">
    <location>
        <position position="47"/>
    </location>
    <ligand>
        <name>Fe cation</name>
        <dbReference type="ChEBI" id="CHEBI:24875"/>
    </ligand>
</feature>
<evidence type="ECO:0000256" key="3">
    <source>
        <dbReference type="ARBA" id="ARBA00022723"/>
    </source>
</evidence>
<dbReference type="CDD" id="cd00730">
    <property type="entry name" value="rubredoxin"/>
    <property type="match status" value="1"/>
</dbReference>
<proteinExistence type="inferred from homology"/>
<evidence type="ECO:0000256" key="7">
    <source>
        <dbReference type="PIRSR" id="PIRSR000071-1"/>
    </source>
</evidence>
<dbReference type="Gene3D" id="2.20.28.10">
    <property type="match status" value="1"/>
</dbReference>
<dbReference type="SUPFAM" id="SSF57802">
    <property type="entry name" value="Rubredoxin-like"/>
    <property type="match status" value="1"/>
</dbReference>
<dbReference type="PRINTS" id="PR00163">
    <property type="entry name" value="RUBREDOXIN"/>
</dbReference>
<dbReference type="PROSITE" id="PS00202">
    <property type="entry name" value="RUBREDOXIN"/>
    <property type="match status" value="1"/>
</dbReference>
<reference evidence="9 10" key="1">
    <citation type="submission" date="2018-02" db="EMBL/GenBank/DDBJ databases">
        <title>Novel Leptospira species isolated from soil and water in Japan.</title>
        <authorList>
            <person name="Nakao R."/>
            <person name="Masuzawa T."/>
        </authorList>
    </citation>
    <scope>NUCLEOTIDE SEQUENCE [LARGE SCALE GENOMIC DNA]</scope>
    <source>
        <strain evidence="9 10">YH101</strain>
    </source>
</reference>